<keyword evidence="2" id="KW-0413">Isomerase</keyword>
<dbReference type="AlphaFoldDB" id="A0A0F0KUD1"/>
<dbReference type="PATRIC" id="fig|82380.10.peg.1592"/>
<accession>A0A0F0KUD1</accession>
<dbReference type="SMART" id="SM00642">
    <property type="entry name" value="Aamy"/>
    <property type="match status" value="1"/>
</dbReference>
<gene>
    <name evidence="2" type="primary">treY</name>
    <name evidence="2" type="ORF">RN51_01584</name>
</gene>
<organism evidence="2 3">
    <name type="scientific">Microbacterium oxydans</name>
    <dbReference type="NCBI Taxonomy" id="82380"/>
    <lineage>
        <taxon>Bacteria</taxon>
        <taxon>Bacillati</taxon>
        <taxon>Actinomycetota</taxon>
        <taxon>Actinomycetes</taxon>
        <taxon>Micrococcales</taxon>
        <taxon>Microbacteriaceae</taxon>
        <taxon>Microbacterium</taxon>
    </lineage>
</organism>
<dbReference type="InterPro" id="IPR006047">
    <property type="entry name" value="GH13_cat_dom"/>
</dbReference>
<dbReference type="EMBL" id="JYIV01000024">
    <property type="protein sequence ID" value="KJL22841.1"/>
    <property type="molecule type" value="Genomic_DNA"/>
</dbReference>
<dbReference type="CDD" id="cd11336">
    <property type="entry name" value="AmyAc_MTSase"/>
    <property type="match status" value="1"/>
</dbReference>
<evidence type="ECO:0000259" key="1">
    <source>
        <dbReference type="SMART" id="SM00642"/>
    </source>
</evidence>
<evidence type="ECO:0000313" key="3">
    <source>
        <dbReference type="Proteomes" id="UP000033725"/>
    </source>
</evidence>
<feature type="domain" description="Glycosyl hydrolase family 13 catalytic" evidence="1">
    <location>
        <begin position="12"/>
        <end position="666"/>
    </location>
</feature>
<dbReference type="InterPro" id="IPR017853">
    <property type="entry name" value="GH"/>
</dbReference>
<dbReference type="InterPro" id="IPR012767">
    <property type="entry name" value="Trehalose_TreY"/>
</dbReference>
<dbReference type="Gene3D" id="1.10.150.200">
    <property type="entry name" value="Maltooligosyl trehalose synthase, domain 3"/>
    <property type="match status" value="1"/>
</dbReference>
<dbReference type="SUPFAM" id="SSF51445">
    <property type="entry name" value="(Trans)glycosidases"/>
    <property type="match status" value="1"/>
</dbReference>
<dbReference type="Gene3D" id="3.20.20.80">
    <property type="entry name" value="Glycosidases"/>
    <property type="match status" value="1"/>
</dbReference>
<reference evidence="2 3" key="1">
    <citation type="submission" date="2015-02" db="EMBL/GenBank/DDBJ databases">
        <title>Draft genome sequences of ten Microbacterium spp. with emphasis on heavy metal contaminated environments.</title>
        <authorList>
            <person name="Corretto E."/>
        </authorList>
    </citation>
    <scope>NUCLEOTIDE SEQUENCE [LARGE SCALE GENOMIC DNA]</scope>
    <source>
        <strain evidence="2 3">BEL163</strain>
    </source>
</reference>
<dbReference type="EC" id="5.4.99.15" evidence="2"/>
<dbReference type="NCBIfam" id="TIGR02401">
    <property type="entry name" value="trehalose_TreY"/>
    <property type="match status" value="1"/>
</dbReference>
<name>A0A0F0KUD1_9MICO</name>
<dbReference type="Gene3D" id="1.10.10.470">
    <property type="entry name" value="Maltooligosyl trehalose synthase, domain 4"/>
    <property type="match status" value="1"/>
</dbReference>
<protein>
    <submittedName>
        <fullName evidence="2">Maltooligosyl trehalose synthase</fullName>
        <ecNumber evidence="2">5.4.99.15</ecNumber>
    </submittedName>
</protein>
<evidence type="ECO:0000313" key="2">
    <source>
        <dbReference type="EMBL" id="KJL22841.1"/>
    </source>
</evidence>
<dbReference type="GO" id="GO:0030980">
    <property type="term" value="P:alpha-glucan catabolic process"/>
    <property type="evidence" value="ECO:0007669"/>
    <property type="project" value="TreeGrafter"/>
</dbReference>
<dbReference type="GO" id="GO:0047470">
    <property type="term" value="F:(1,4)-alpha-D-glucan 1-alpha-D-glucosylmutase activity"/>
    <property type="evidence" value="ECO:0007669"/>
    <property type="project" value="UniProtKB-EC"/>
</dbReference>
<dbReference type="InterPro" id="IPR013797">
    <property type="entry name" value="Maltooligo_trehalose_synth_4"/>
</dbReference>
<dbReference type="Gene3D" id="3.30.1590.10">
    <property type="entry name" value="Maltooligosyl trehalose synthase, domain 2"/>
    <property type="match status" value="1"/>
</dbReference>
<comment type="caution">
    <text evidence="2">The sequence shown here is derived from an EMBL/GenBank/DDBJ whole genome shotgun (WGS) entry which is preliminary data.</text>
</comment>
<dbReference type="RefSeq" id="WP_045263500.1">
    <property type="nucleotide sequence ID" value="NZ_JYIV01000024.1"/>
</dbReference>
<dbReference type="GO" id="GO:0005992">
    <property type="term" value="P:trehalose biosynthetic process"/>
    <property type="evidence" value="ECO:0007669"/>
    <property type="project" value="TreeGrafter"/>
</dbReference>
<dbReference type="PANTHER" id="PTHR10357">
    <property type="entry name" value="ALPHA-AMYLASE FAMILY MEMBER"/>
    <property type="match status" value="1"/>
</dbReference>
<dbReference type="OrthoDB" id="9761577at2"/>
<sequence length="782" mass="85834">MTLRPLSTYRLQITADFPLDAAAGVTDYLADLGVSWAYLSPLLTAVSGSNHGYDVVDHGRVDPERGGEEGLASFAAAARAAGLGILADIVPNHMGVGSPRQNAWWWEVLRLGRETRVAAAFDIDWAADGGRLVLPILGSSTEQAIAEHQFTVDTTPAPDAPDGVLTYFEHVLPLAPDTAQLADDLPALLAAQHYDLRYWEEQNTDLNYRRFFAVSELAGLRVELPDVFAESHREIIRWIREGLADGLRVDHPDGLVDPTGYLERLADATGRAYTLVEKILEPGEALPAWWRTDGTTGYDALADIDRLFVDRAGVDALDRLDERLRAETGLPAAPAWPDLIHDTKRMIADGLLQAEVRRLVRTLPHGIVHADDALAELVACFPVYRSYLPEGREHLRTAFTDARRRRPDLAATFAELEPLLSDPHLEVAQRFPQVSGAVMAKGVEDTAFYRLTRLGTLTEVGADPAIPAVTVDDFHRLQNARLAAWPHSMTTLSTHDTKRSEDVRARLSVLSEIPERWAEVLAELRTVATTGHGPLDALLWQAAVGAWPLSSERFLAYATKAAREAAEATTWQHPDARFEEGVATIAQALENRAAPILDRFVGEILASGRSNSLSAKLLQLTAPGVPDVYQGTELWDLSLVDPDNRRPVDFELRRRMLAELDADVARGILPAIDDSARAKLLVTSRALRARRDNPELFRFYRPAVVEGEASDHAVAAHRGGVTSVATRLPMGLARRGGWGDTVMMRPDIPATDLLTGRRIGPGPVRMAELLDTYPVALLELAR</sequence>
<proteinExistence type="predicted"/>
<dbReference type="PANTHER" id="PTHR10357:SF216">
    <property type="entry name" value="MALTOOLIGOSYL TREHALOSE SYNTHASE-RELATED"/>
    <property type="match status" value="1"/>
</dbReference>
<dbReference type="Proteomes" id="UP000033725">
    <property type="component" value="Unassembled WGS sequence"/>
</dbReference>
<dbReference type="Pfam" id="PF00128">
    <property type="entry name" value="Alpha-amylase"/>
    <property type="match status" value="1"/>
</dbReference>